<protein>
    <submittedName>
        <fullName evidence="2">Phosphatidylethanolamine binding protein 4</fullName>
    </submittedName>
</protein>
<dbReference type="InterPro" id="IPR035810">
    <property type="entry name" value="PEBP_euk"/>
</dbReference>
<dbReference type="CDD" id="cd00866">
    <property type="entry name" value="PEBP_euk"/>
    <property type="match status" value="1"/>
</dbReference>
<name>A0A3Q2PVV7_FUNHE</name>
<dbReference type="AlphaFoldDB" id="A0A3Q2PVV7"/>
<dbReference type="Gene3D" id="3.90.280.10">
    <property type="entry name" value="PEBP-like"/>
    <property type="match status" value="1"/>
</dbReference>
<dbReference type="Proteomes" id="UP000265000">
    <property type="component" value="Unplaced"/>
</dbReference>
<keyword evidence="3" id="KW-1185">Reference proteome</keyword>
<dbReference type="Ensembl" id="ENSFHET00000026069.1">
    <property type="protein sequence ID" value="ENSFHEP00000017369.1"/>
    <property type="gene ID" value="ENSFHEG00000019073.1"/>
</dbReference>
<keyword evidence="1" id="KW-1133">Transmembrane helix</keyword>
<keyword evidence="1" id="KW-0472">Membrane</keyword>
<proteinExistence type="predicted"/>
<reference evidence="2" key="1">
    <citation type="submission" date="2025-08" db="UniProtKB">
        <authorList>
            <consortium name="Ensembl"/>
        </authorList>
    </citation>
    <scope>IDENTIFICATION</scope>
</reference>
<dbReference type="Pfam" id="PF01161">
    <property type="entry name" value="PBP"/>
    <property type="match status" value="1"/>
</dbReference>
<feature type="transmembrane region" description="Helical" evidence="1">
    <location>
        <begin position="24"/>
        <end position="42"/>
    </location>
</feature>
<dbReference type="PANTHER" id="PTHR11362:SF82">
    <property type="entry name" value="PHOSPHATIDYLETHANOLAMINE-BINDING PROTEIN 4"/>
    <property type="match status" value="1"/>
</dbReference>
<accession>A0A3Q2PVV7</accession>
<dbReference type="InterPro" id="IPR008914">
    <property type="entry name" value="PEBP"/>
</dbReference>
<dbReference type="GeneTree" id="ENSGT00940000162387"/>
<dbReference type="InterPro" id="IPR036610">
    <property type="entry name" value="PEBP-like_sf"/>
</dbReference>
<organism evidence="2 3">
    <name type="scientific">Fundulus heteroclitus</name>
    <name type="common">Killifish</name>
    <name type="synonym">Mummichog</name>
    <dbReference type="NCBI Taxonomy" id="8078"/>
    <lineage>
        <taxon>Eukaryota</taxon>
        <taxon>Metazoa</taxon>
        <taxon>Chordata</taxon>
        <taxon>Craniata</taxon>
        <taxon>Vertebrata</taxon>
        <taxon>Euteleostomi</taxon>
        <taxon>Actinopterygii</taxon>
        <taxon>Neopterygii</taxon>
        <taxon>Teleostei</taxon>
        <taxon>Neoteleostei</taxon>
        <taxon>Acanthomorphata</taxon>
        <taxon>Ovalentaria</taxon>
        <taxon>Atherinomorphae</taxon>
        <taxon>Cyprinodontiformes</taxon>
        <taxon>Fundulidae</taxon>
        <taxon>Fundulus</taxon>
    </lineage>
</organism>
<sequence>MRSSTKLNSVSEKEEPCEQTQQHGFKLMALLGLFLVLFAFLLEPFNAEKTPNTLDPQDASFCHGGLEAIYPELDIDKCLMIPKDHKFREKISSVWKAPQIYFSRAQKEKMYVLVMVDPDAPRRSQQASYWRHWLVVNIKGSSLEKGEMRGITLTDYHPPTPPQKTGFHRYQFMLFEQPPHAEISLAEQESSRGKWDLHAFIERLHLGEPVAALQFLTQNFKD</sequence>
<evidence type="ECO:0000256" key="1">
    <source>
        <dbReference type="SAM" id="Phobius"/>
    </source>
</evidence>
<dbReference type="STRING" id="8078.ENSFHEP00000017369"/>
<evidence type="ECO:0000313" key="2">
    <source>
        <dbReference type="Ensembl" id="ENSFHEP00000017369.1"/>
    </source>
</evidence>
<dbReference type="PANTHER" id="PTHR11362">
    <property type="entry name" value="PHOSPHATIDYLETHANOLAMINE-BINDING PROTEIN"/>
    <property type="match status" value="1"/>
</dbReference>
<keyword evidence="1" id="KW-0812">Transmembrane</keyword>
<dbReference type="SUPFAM" id="SSF49777">
    <property type="entry name" value="PEBP-like"/>
    <property type="match status" value="1"/>
</dbReference>
<evidence type="ECO:0000313" key="3">
    <source>
        <dbReference type="Proteomes" id="UP000265000"/>
    </source>
</evidence>
<reference evidence="2" key="2">
    <citation type="submission" date="2025-09" db="UniProtKB">
        <authorList>
            <consortium name="Ensembl"/>
        </authorList>
    </citation>
    <scope>IDENTIFICATION</scope>
</reference>